<feature type="region of interest" description="Disordered" evidence="1">
    <location>
        <begin position="64"/>
        <end position="110"/>
    </location>
</feature>
<evidence type="ECO:0000313" key="2">
    <source>
        <dbReference type="EMBL" id="TNN34184.1"/>
    </source>
</evidence>
<dbReference type="AlphaFoldDB" id="A0A4Z2F0K8"/>
<feature type="compositionally biased region" description="Gly residues" evidence="1">
    <location>
        <begin position="69"/>
        <end position="91"/>
    </location>
</feature>
<evidence type="ECO:0000313" key="3">
    <source>
        <dbReference type="Proteomes" id="UP000314294"/>
    </source>
</evidence>
<name>A0A4Z2F0K8_9TELE</name>
<accession>A0A4Z2F0K8</accession>
<gene>
    <name evidence="2" type="ORF">EYF80_055649</name>
</gene>
<sequence>MSNGDPGNVLRGDARPHEERESTCRGSSHHVVWIRHRGPGYSKPLGDHNEERVNAWERTQKKVKLQAQRGGGGGAGGAGGAGGGGGGGGGAWRHHASARQHQRVYKDEER</sequence>
<evidence type="ECO:0000256" key="1">
    <source>
        <dbReference type="SAM" id="MobiDB-lite"/>
    </source>
</evidence>
<feature type="region of interest" description="Disordered" evidence="1">
    <location>
        <begin position="1"/>
        <end position="29"/>
    </location>
</feature>
<comment type="caution">
    <text evidence="2">The sequence shown here is derived from an EMBL/GenBank/DDBJ whole genome shotgun (WGS) entry which is preliminary data.</text>
</comment>
<feature type="compositionally biased region" description="Basic and acidic residues" evidence="1">
    <location>
        <begin position="12"/>
        <end position="23"/>
    </location>
</feature>
<proteinExistence type="predicted"/>
<organism evidence="2 3">
    <name type="scientific">Liparis tanakae</name>
    <name type="common">Tanaka's snailfish</name>
    <dbReference type="NCBI Taxonomy" id="230148"/>
    <lineage>
        <taxon>Eukaryota</taxon>
        <taxon>Metazoa</taxon>
        <taxon>Chordata</taxon>
        <taxon>Craniata</taxon>
        <taxon>Vertebrata</taxon>
        <taxon>Euteleostomi</taxon>
        <taxon>Actinopterygii</taxon>
        <taxon>Neopterygii</taxon>
        <taxon>Teleostei</taxon>
        <taxon>Neoteleostei</taxon>
        <taxon>Acanthomorphata</taxon>
        <taxon>Eupercaria</taxon>
        <taxon>Perciformes</taxon>
        <taxon>Cottioidei</taxon>
        <taxon>Cottales</taxon>
        <taxon>Liparidae</taxon>
        <taxon>Liparis</taxon>
    </lineage>
</organism>
<reference evidence="2 3" key="1">
    <citation type="submission" date="2019-03" db="EMBL/GenBank/DDBJ databases">
        <title>First draft genome of Liparis tanakae, snailfish: a comprehensive survey of snailfish specific genes.</title>
        <authorList>
            <person name="Kim W."/>
            <person name="Song I."/>
            <person name="Jeong J.-H."/>
            <person name="Kim D."/>
            <person name="Kim S."/>
            <person name="Ryu S."/>
            <person name="Song J.Y."/>
            <person name="Lee S.K."/>
        </authorList>
    </citation>
    <scope>NUCLEOTIDE SEQUENCE [LARGE SCALE GENOMIC DNA]</scope>
    <source>
        <tissue evidence="2">Muscle</tissue>
    </source>
</reference>
<feature type="compositionally biased region" description="Basic residues" evidence="1">
    <location>
        <begin position="92"/>
        <end position="103"/>
    </location>
</feature>
<keyword evidence="3" id="KW-1185">Reference proteome</keyword>
<protein>
    <submittedName>
        <fullName evidence="2">Uncharacterized protein</fullName>
    </submittedName>
</protein>
<dbReference type="EMBL" id="SRLO01002023">
    <property type="protein sequence ID" value="TNN34184.1"/>
    <property type="molecule type" value="Genomic_DNA"/>
</dbReference>
<dbReference type="Proteomes" id="UP000314294">
    <property type="component" value="Unassembled WGS sequence"/>
</dbReference>